<dbReference type="Proteomes" id="UP001059401">
    <property type="component" value="Chromosome"/>
</dbReference>
<proteinExistence type="inferred from homology"/>
<protein>
    <submittedName>
        <fullName evidence="3">Type II toxin-antitoxin system RelE/ParE family toxin</fullName>
    </submittedName>
</protein>
<evidence type="ECO:0000256" key="2">
    <source>
        <dbReference type="ARBA" id="ARBA00022649"/>
    </source>
</evidence>
<evidence type="ECO:0000256" key="1">
    <source>
        <dbReference type="ARBA" id="ARBA00006226"/>
    </source>
</evidence>
<gene>
    <name evidence="3" type="ORF">E4N76_04960</name>
</gene>
<sequence>MFEIKIAPQAAADLLEIKNYIENELQNPIAAHNTISKIIETYENLTAFPNVGIPVGKYVSFPTDYKFVLANNYSILYRIEDEVIRIVRILYSRRDFVRILFGENNK</sequence>
<dbReference type="Pfam" id="PF05016">
    <property type="entry name" value="ParE_toxin"/>
    <property type="match status" value="1"/>
</dbReference>
<keyword evidence="2" id="KW-1277">Toxin-antitoxin system</keyword>
<keyword evidence="4" id="KW-1185">Reference proteome</keyword>
<comment type="similarity">
    <text evidence="1">Belongs to the RelE toxin family.</text>
</comment>
<evidence type="ECO:0000313" key="4">
    <source>
        <dbReference type="Proteomes" id="UP001059401"/>
    </source>
</evidence>
<dbReference type="InterPro" id="IPR051803">
    <property type="entry name" value="TA_system_RelE-like_toxin"/>
</dbReference>
<dbReference type="NCBIfam" id="TIGR02385">
    <property type="entry name" value="RelE_StbE"/>
    <property type="match status" value="1"/>
</dbReference>
<dbReference type="InterPro" id="IPR007712">
    <property type="entry name" value="RelE/ParE_toxin"/>
</dbReference>
<dbReference type="Gene3D" id="3.30.2310.20">
    <property type="entry name" value="RelE-like"/>
    <property type="match status" value="1"/>
</dbReference>
<dbReference type="RefSeq" id="WP_044979167.1">
    <property type="nucleotide sequence ID" value="NZ_CP009228.1"/>
</dbReference>
<accession>A0ABY5HW40</accession>
<dbReference type="EMBL" id="CP038802">
    <property type="protein sequence ID" value="UTY28410.1"/>
    <property type="molecule type" value="Genomic_DNA"/>
</dbReference>
<dbReference type="PANTHER" id="PTHR33755">
    <property type="entry name" value="TOXIN PARE1-RELATED"/>
    <property type="match status" value="1"/>
</dbReference>
<dbReference type="InterPro" id="IPR035093">
    <property type="entry name" value="RelE/ParE_toxin_dom_sf"/>
</dbReference>
<organism evidence="3 4">
    <name type="scientific">Treponema putidum</name>
    <dbReference type="NCBI Taxonomy" id="221027"/>
    <lineage>
        <taxon>Bacteria</taxon>
        <taxon>Pseudomonadati</taxon>
        <taxon>Spirochaetota</taxon>
        <taxon>Spirochaetia</taxon>
        <taxon>Spirochaetales</taxon>
        <taxon>Treponemataceae</taxon>
        <taxon>Treponema</taxon>
    </lineage>
</organism>
<evidence type="ECO:0000313" key="3">
    <source>
        <dbReference type="EMBL" id="UTY28410.1"/>
    </source>
</evidence>
<reference evidence="3" key="1">
    <citation type="submission" date="2019-04" db="EMBL/GenBank/DDBJ databases">
        <title>Whole genome sequencing of oral phylogroup 2 treponemes.</title>
        <authorList>
            <person name="Chan Y."/>
            <person name="Zeng H.H."/>
            <person name="Yu X.L."/>
            <person name="Leung W.K."/>
            <person name="Watt R.M."/>
        </authorList>
    </citation>
    <scope>NUCLEOTIDE SEQUENCE</scope>
    <source>
        <strain evidence="3">OMZ 847</strain>
    </source>
</reference>
<name>A0ABY5HW40_9SPIR</name>